<comment type="caution">
    <text evidence="2">The sequence shown here is derived from an EMBL/GenBank/DDBJ whole genome shotgun (WGS) entry which is preliminary data.</text>
</comment>
<evidence type="ECO:0000313" key="3">
    <source>
        <dbReference type="Proteomes" id="UP000676336"/>
    </source>
</evidence>
<feature type="region of interest" description="Disordered" evidence="1">
    <location>
        <begin position="9"/>
        <end position="43"/>
    </location>
</feature>
<evidence type="ECO:0000313" key="2">
    <source>
        <dbReference type="EMBL" id="CAF4501126.1"/>
    </source>
</evidence>
<name>A0A8S2XNB0_9BILA</name>
<dbReference type="Proteomes" id="UP000676336">
    <property type="component" value="Unassembled WGS sequence"/>
</dbReference>
<protein>
    <submittedName>
        <fullName evidence="2">Uncharacterized protein</fullName>
    </submittedName>
</protein>
<evidence type="ECO:0000256" key="1">
    <source>
        <dbReference type="SAM" id="MobiDB-lite"/>
    </source>
</evidence>
<accession>A0A8S2XNB0</accession>
<sequence length="43" mass="4686">MLLLVVRAQNQINTDSKSTSNEMISTSKPEEDSSDIVSSVSDE</sequence>
<gene>
    <name evidence="2" type="ORF">SMN809_LOCUS34917</name>
</gene>
<organism evidence="2 3">
    <name type="scientific">Rotaria magnacalcarata</name>
    <dbReference type="NCBI Taxonomy" id="392030"/>
    <lineage>
        <taxon>Eukaryota</taxon>
        <taxon>Metazoa</taxon>
        <taxon>Spiralia</taxon>
        <taxon>Gnathifera</taxon>
        <taxon>Rotifera</taxon>
        <taxon>Eurotatoria</taxon>
        <taxon>Bdelloidea</taxon>
        <taxon>Philodinida</taxon>
        <taxon>Philodinidae</taxon>
        <taxon>Rotaria</taxon>
    </lineage>
</organism>
<feature type="non-terminal residue" evidence="2">
    <location>
        <position position="1"/>
    </location>
</feature>
<reference evidence="2" key="1">
    <citation type="submission" date="2021-02" db="EMBL/GenBank/DDBJ databases">
        <authorList>
            <person name="Nowell W R."/>
        </authorList>
    </citation>
    <scope>NUCLEOTIDE SEQUENCE</scope>
</reference>
<dbReference type="EMBL" id="CAJOBI010081742">
    <property type="protein sequence ID" value="CAF4501126.1"/>
    <property type="molecule type" value="Genomic_DNA"/>
</dbReference>
<feature type="compositionally biased region" description="Polar residues" evidence="1">
    <location>
        <begin position="9"/>
        <end position="27"/>
    </location>
</feature>
<dbReference type="AlphaFoldDB" id="A0A8S2XNB0"/>
<proteinExistence type="predicted"/>